<keyword evidence="8" id="KW-1185">Reference proteome</keyword>
<keyword evidence="5" id="KW-0464">Manganese</keyword>
<sequence length="237" mass="26953">MKQGVVVSDLHMFARRSNAHEMMSQIGDLIAKSDMLVLNGDTFDFRWTTLPSVDYTIKEAVGWIDGLSKSFPNCQIQVVCGNHDCRGEYLSALEDLAAKNASVSWYEHFMFMHNLLFLHGDCDTRHTKVDKFVHWSEPYETSKKVSHVLALAYDQANKTGLTGLAQRLASPPHKASKKVFSYMSETAPDILENVEHVYFGHSHVPFSNYEYNGLYFHNTGCAVSSMEFNPIHFRYEA</sequence>
<dbReference type="GO" id="GO:0008758">
    <property type="term" value="F:UDP-2,3-diacylglucosamine hydrolase activity"/>
    <property type="evidence" value="ECO:0007669"/>
    <property type="project" value="TreeGrafter"/>
</dbReference>
<organism evidence="7 8">
    <name type="scientific">Desulfatibacillum aliphaticivorans</name>
    <dbReference type="NCBI Taxonomy" id="218208"/>
    <lineage>
        <taxon>Bacteria</taxon>
        <taxon>Pseudomonadati</taxon>
        <taxon>Thermodesulfobacteriota</taxon>
        <taxon>Desulfobacteria</taxon>
        <taxon>Desulfobacterales</taxon>
        <taxon>Desulfatibacillaceae</taxon>
        <taxon>Desulfatibacillum</taxon>
    </lineage>
</organism>
<dbReference type="eggNOG" id="COG0420">
    <property type="taxonomic scope" value="Bacteria"/>
</dbReference>
<name>B8FL34_DESAL</name>
<dbReference type="PANTHER" id="PTHR34990:SF2">
    <property type="entry name" value="BLL8164 PROTEIN"/>
    <property type="match status" value="1"/>
</dbReference>
<dbReference type="GO" id="GO:0046872">
    <property type="term" value="F:metal ion binding"/>
    <property type="evidence" value="ECO:0007669"/>
    <property type="project" value="UniProtKB-KW"/>
</dbReference>
<dbReference type="InterPro" id="IPR004843">
    <property type="entry name" value="Calcineurin-like_PHP"/>
</dbReference>
<keyword evidence="4" id="KW-0472">Membrane</keyword>
<dbReference type="AlphaFoldDB" id="B8FL34"/>
<protein>
    <recommendedName>
        <fullName evidence="6">Calcineurin-like phosphoesterase domain-containing protein</fullName>
    </recommendedName>
</protein>
<proteinExistence type="predicted"/>
<dbReference type="InterPro" id="IPR043461">
    <property type="entry name" value="LpxH-like"/>
</dbReference>
<feature type="domain" description="Calcineurin-like phosphoesterase" evidence="6">
    <location>
        <begin position="5"/>
        <end position="205"/>
    </location>
</feature>
<dbReference type="EMBL" id="CP001322">
    <property type="protein sequence ID" value="ACL04669.1"/>
    <property type="molecule type" value="Genomic_DNA"/>
</dbReference>
<keyword evidence="2" id="KW-0997">Cell inner membrane</keyword>
<evidence type="ECO:0000256" key="4">
    <source>
        <dbReference type="ARBA" id="ARBA00023136"/>
    </source>
</evidence>
<evidence type="ECO:0000313" key="8">
    <source>
        <dbReference type="Proteomes" id="UP000000739"/>
    </source>
</evidence>
<dbReference type="KEGG" id="dal:Dalk_2979"/>
<dbReference type="PANTHER" id="PTHR34990">
    <property type="entry name" value="UDP-2,3-DIACYLGLUCOSAMINE HYDROLASE-RELATED"/>
    <property type="match status" value="1"/>
</dbReference>
<dbReference type="Pfam" id="PF00149">
    <property type="entry name" value="Metallophos"/>
    <property type="match status" value="1"/>
</dbReference>
<evidence type="ECO:0000256" key="2">
    <source>
        <dbReference type="ARBA" id="ARBA00022519"/>
    </source>
</evidence>
<keyword evidence="1" id="KW-1003">Cell membrane</keyword>
<evidence type="ECO:0000256" key="3">
    <source>
        <dbReference type="ARBA" id="ARBA00022723"/>
    </source>
</evidence>
<evidence type="ECO:0000259" key="6">
    <source>
        <dbReference type="Pfam" id="PF00149"/>
    </source>
</evidence>
<reference evidence="7 8" key="1">
    <citation type="journal article" date="2012" name="Environ. Microbiol.">
        <title>The genome sequence of Desulfatibacillum alkenivorans AK-01: a blueprint for anaerobic alkane oxidation.</title>
        <authorList>
            <person name="Callaghan A.V."/>
            <person name="Morris B.E."/>
            <person name="Pereira I.A."/>
            <person name="McInerney M.J."/>
            <person name="Austin R.N."/>
            <person name="Groves J.T."/>
            <person name="Kukor J.J."/>
            <person name="Suflita J.M."/>
            <person name="Young L.Y."/>
            <person name="Zylstra G.J."/>
            <person name="Wawrik B."/>
        </authorList>
    </citation>
    <scope>NUCLEOTIDE SEQUENCE [LARGE SCALE GENOMIC DNA]</scope>
    <source>
        <strain evidence="7 8">AK-01</strain>
    </source>
</reference>
<keyword evidence="3" id="KW-0479">Metal-binding</keyword>
<gene>
    <name evidence="7" type="ordered locus">Dalk_2979</name>
</gene>
<accession>B8FL34</accession>
<dbReference type="SUPFAM" id="SSF56300">
    <property type="entry name" value="Metallo-dependent phosphatases"/>
    <property type="match status" value="1"/>
</dbReference>
<dbReference type="Proteomes" id="UP000000739">
    <property type="component" value="Chromosome"/>
</dbReference>
<evidence type="ECO:0000256" key="5">
    <source>
        <dbReference type="ARBA" id="ARBA00023211"/>
    </source>
</evidence>
<dbReference type="GO" id="GO:0016020">
    <property type="term" value="C:membrane"/>
    <property type="evidence" value="ECO:0007669"/>
    <property type="project" value="GOC"/>
</dbReference>
<dbReference type="RefSeq" id="WP_015947738.1">
    <property type="nucleotide sequence ID" value="NC_011768.1"/>
</dbReference>
<dbReference type="InterPro" id="IPR029052">
    <property type="entry name" value="Metallo-depent_PP-like"/>
</dbReference>
<dbReference type="GO" id="GO:0009245">
    <property type="term" value="P:lipid A biosynthetic process"/>
    <property type="evidence" value="ECO:0007669"/>
    <property type="project" value="TreeGrafter"/>
</dbReference>
<evidence type="ECO:0000256" key="1">
    <source>
        <dbReference type="ARBA" id="ARBA00022475"/>
    </source>
</evidence>
<dbReference type="Gene3D" id="3.60.21.10">
    <property type="match status" value="1"/>
</dbReference>
<dbReference type="HOGENOM" id="CLU_1174552_0_0_7"/>
<evidence type="ECO:0000313" key="7">
    <source>
        <dbReference type="EMBL" id="ACL04669.1"/>
    </source>
</evidence>